<comment type="catalytic activity">
    <reaction evidence="13">
        <text>N(6)-[(R)-lipoyl]-L-lysyl-[glycine-cleavage complex H protein] + glycine + H(+) = N(6)-[(R)-S(8)-aminomethyldihydrolipoyl]-L-lysyl-[glycine-cleavage complex H protein] + CO2</text>
        <dbReference type="Rhea" id="RHEA:24304"/>
        <dbReference type="Rhea" id="RHEA-COMP:10494"/>
        <dbReference type="Rhea" id="RHEA-COMP:10495"/>
        <dbReference type="ChEBI" id="CHEBI:15378"/>
        <dbReference type="ChEBI" id="CHEBI:16526"/>
        <dbReference type="ChEBI" id="CHEBI:57305"/>
        <dbReference type="ChEBI" id="CHEBI:83099"/>
        <dbReference type="ChEBI" id="CHEBI:83143"/>
        <dbReference type="EC" id="1.4.4.2"/>
    </reaction>
</comment>
<dbReference type="InterPro" id="IPR027266">
    <property type="entry name" value="TrmE/GcvT-like"/>
</dbReference>
<comment type="function">
    <text evidence="2">The glycine cleavage system catalyzes the degradation of glycine. The P protein binds the alpha-amino group of glycine through its pyridoxal phosphate cofactor; CO(2) is released and the remaining methylamine moiety is then transferred to the lipoamide cofactor of the H protein.</text>
</comment>
<evidence type="ECO:0000259" key="18">
    <source>
        <dbReference type="Pfam" id="PF21478"/>
    </source>
</evidence>
<dbReference type="Gene3D" id="3.40.640.10">
    <property type="entry name" value="Type I PLP-dependent aspartate aminotransferase-like (Major domain)"/>
    <property type="match status" value="2"/>
</dbReference>
<name>A0A1N6PR40_9SPIO</name>
<dbReference type="InterPro" id="IPR049316">
    <property type="entry name" value="GDC-P_C"/>
</dbReference>
<dbReference type="PANTHER" id="PTHR11773:SF1">
    <property type="entry name" value="GLYCINE DEHYDROGENASE (DECARBOXYLATING), MITOCHONDRIAL"/>
    <property type="match status" value="1"/>
</dbReference>
<dbReference type="Proteomes" id="UP000186400">
    <property type="component" value="Unassembled WGS sequence"/>
</dbReference>
<evidence type="ECO:0000256" key="12">
    <source>
        <dbReference type="ARBA" id="ARBA00047665"/>
    </source>
</evidence>
<evidence type="ECO:0000313" key="20">
    <source>
        <dbReference type="Proteomes" id="UP000186400"/>
    </source>
</evidence>
<dbReference type="RefSeq" id="WP_083943681.1">
    <property type="nucleotide sequence ID" value="NZ_FTMS01000003.1"/>
</dbReference>
<evidence type="ECO:0000256" key="5">
    <source>
        <dbReference type="ARBA" id="ARBA00012134"/>
    </source>
</evidence>
<dbReference type="EC" id="2.1.2.10" evidence="6"/>
<keyword evidence="20" id="KW-1185">Reference proteome</keyword>
<dbReference type="FunFam" id="3.40.640.10:FF:000224">
    <property type="entry name" value="Probable glycine dehydrogenase (decarboxylating) subunit 2"/>
    <property type="match status" value="1"/>
</dbReference>
<evidence type="ECO:0000259" key="17">
    <source>
        <dbReference type="Pfam" id="PF08669"/>
    </source>
</evidence>
<dbReference type="InterPro" id="IPR006223">
    <property type="entry name" value="GcvT"/>
</dbReference>
<dbReference type="InterPro" id="IPR015424">
    <property type="entry name" value="PyrdxlP-dep_Trfase"/>
</dbReference>
<evidence type="ECO:0000256" key="3">
    <source>
        <dbReference type="ARBA" id="ARBA00010756"/>
    </source>
</evidence>
<dbReference type="CDD" id="cd00613">
    <property type="entry name" value="GDC-P"/>
    <property type="match status" value="1"/>
</dbReference>
<dbReference type="PANTHER" id="PTHR11773">
    <property type="entry name" value="GLYCINE DEHYDROGENASE, DECARBOXYLATING"/>
    <property type="match status" value="1"/>
</dbReference>
<comment type="catalytic activity">
    <reaction evidence="12">
        <text>N(6)-[(R)-S(8)-aminomethyldihydrolipoyl]-L-lysyl-[protein] + (6S)-5,6,7,8-tetrahydrofolate = N(6)-[(R)-dihydrolipoyl]-L-lysyl-[protein] + (6R)-5,10-methylene-5,6,7,8-tetrahydrofolate + NH4(+)</text>
        <dbReference type="Rhea" id="RHEA:16945"/>
        <dbReference type="Rhea" id="RHEA-COMP:10475"/>
        <dbReference type="Rhea" id="RHEA-COMP:10492"/>
        <dbReference type="ChEBI" id="CHEBI:15636"/>
        <dbReference type="ChEBI" id="CHEBI:28938"/>
        <dbReference type="ChEBI" id="CHEBI:57453"/>
        <dbReference type="ChEBI" id="CHEBI:83100"/>
        <dbReference type="ChEBI" id="CHEBI:83143"/>
        <dbReference type="EC" id="2.1.2.10"/>
    </reaction>
</comment>
<dbReference type="EMBL" id="FTMS01000003">
    <property type="protein sequence ID" value="SIQ06669.1"/>
    <property type="molecule type" value="Genomic_DNA"/>
</dbReference>
<evidence type="ECO:0000256" key="7">
    <source>
        <dbReference type="ARBA" id="ARBA00022576"/>
    </source>
</evidence>
<dbReference type="Gene3D" id="3.90.1150.10">
    <property type="entry name" value="Aspartate Aminotransferase, domain 1"/>
    <property type="match status" value="2"/>
</dbReference>
<dbReference type="NCBIfam" id="NF003346">
    <property type="entry name" value="PRK04366.1"/>
    <property type="match status" value="1"/>
</dbReference>
<evidence type="ECO:0000256" key="8">
    <source>
        <dbReference type="ARBA" id="ARBA00022679"/>
    </source>
</evidence>
<organism evidence="19 20">
    <name type="scientific">Alkalispirochaeta americana</name>
    <dbReference type="NCBI Taxonomy" id="159291"/>
    <lineage>
        <taxon>Bacteria</taxon>
        <taxon>Pseudomonadati</taxon>
        <taxon>Spirochaetota</taxon>
        <taxon>Spirochaetia</taxon>
        <taxon>Spirochaetales</taxon>
        <taxon>Spirochaetaceae</taxon>
        <taxon>Alkalispirochaeta</taxon>
    </lineage>
</organism>
<dbReference type="InterPro" id="IPR020581">
    <property type="entry name" value="GDC_P"/>
</dbReference>
<dbReference type="EC" id="1.4.4.2" evidence="5"/>
<protein>
    <recommendedName>
        <fullName evidence="11">Glycine cleavage system T protein</fullName>
        <ecNumber evidence="5">1.4.4.2</ecNumber>
        <ecNumber evidence="6">2.1.2.10</ecNumber>
    </recommendedName>
</protein>
<evidence type="ECO:0000256" key="2">
    <source>
        <dbReference type="ARBA" id="ARBA00003788"/>
    </source>
</evidence>
<dbReference type="InterPro" id="IPR049315">
    <property type="entry name" value="GDC-P_N"/>
</dbReference>
<feature type="domain" description="Glycine cleavage system P-protein N-terminal" evidence="16">
    <location>
        <begin position="381"/>
        <end position="805"/>
    </location>
</feature>
<keyword evidence="10" id="KW-0560">Oxidoreductase</keyword>
<dbReference type="InterPro" id="IPR006222">
    <property type="entry name" value="GCVT_N"/>
</dbReference>
<gene>
    <name evidence="19" type="ORF">SAMN05920897_10393</name>
</gene>
<feature type="domain" description="GCVT N-terminal" evidence="15">
    <location>
        <begin position="8"/>
        <end position="262"/>
    </location>
</feature>
<feature type="modified residue" description="N6-(pyridoxal phosphate)lysine" evidence="14">
    <location>
        <position position="1071"/>
    </location>
</feature>
<dbReference type="OrthoDB" id="9801272at2"/>
<dbReference type="SUPFAM" id="SSF101790">
    <property type="entry name" value="Aminomethyltransferase beta-barrel domain"/>
    <property type="match status" value="1"/>
</dbReference>
<dbReference type="InterPro" id="IPR029043">
    <property type="entry name" value="GcvT/YgfZ_C"/>
</dbReference>
<feature type="domain" description="Aminomethyltransferase C-terminal" evidence="17">
    <location>
        <begin position="281"/>
        <end position="358"/>
    </location>
</feature>
<evidence type="ECO:0000256" key="6">
    <source>
        <dbReference type="ARBA" id="ARBA00012616"/>
    </source>
</evidence>
<comment type="subunit">
    <text evidence="4">The glycine cleavage system is composed of four proteins: P, T, L and H.</text>
</comment>
<dbReference type="NCBIfam" id="NF001567">
    <property type="entry name" value="PRK00389.1"/>
    <property type="match status" value="1"/>
</dbReference>
<evidence type="ECO:0000256" key="11">
    <source>
        <dbReference type="ARBA" id="ARBA00031395"/>
    </source>
</evidence>
<evidence type="ECO:0000259" key="15">
    <source>
        <dbReference type="Pfam" id="PF01571"/>
    </source>
</evidence>
<keyword evidence="7" id="KW-0032">Aminotransferase</keyword>
<dbReference type="InterPro" id="IPR015421">
    <property type="entry name" value="PyrdxlP-dep_Trfase_major"/>
</dbReference>
<dbReference type="NCBIfam" id="TIGR00528">
    <property type="entry name" value="gcvT"/>
    <property type="match status" value="1"/>
</dbReference>
<dbReference type="InterPro" id="IPR015422">
    <property type="entry name" value="PyrdxlP-dep_Trfase_small"/>
</dbReference>
<dbReference type="Gene3D" id="3.30.1360.120">
    <property type="entry name" value="Probable tRNA modification gtpase trme, domain 1"/>
    <property type="match status" value="1"/>
</dbReference>
<evidence type="ECO:0000256" key="9">
    <source>
        <dbReference type="ARBA" id="ARBA00022898"/>
    </source>
</evidence>
<dbReference type="GO" id="GO:0030170">
    <property type="term" value="F:pyridoxal phosphate binding"/>
    <property type="evidence" value="ECO:0007669"/>
    <property type="project" value="TreeGrafter"/>
</dbReference>
<evidence type="ECO:0000256" key="1">
    <source>
        <dbReference type="ARBA" id="ARBA00001933"/>
    </source>
</evidence>
<dbReference type="Pfam" id="PF08669">
    <property type="entry name" value="GCV_T_C"/>
    <property type="match status" value="1"/>
</dbReference>
<evidence type="ECO:0000256" key="14">
    <source>
        <dbReference type="PIRSR" id="PIRSR603437-50"/>
    </source>
</evidence>
<feature type="domain" description="Glycine cleavage system P-protein N-terminal" evidence="16">
    <location>
        <begin position="842"/>
        <end position="1101"/>
    </location>
</feature>
<dbReference type="Pfam" id="PF01571">
    <property type="entry name" value="GCV_T"/>
    <property type="match status" value="1"/>
</dbReference>
<dbReference type="GO" id="GO:0016594">
    <property type="term" value="F:glycine binding"/>
    <property type="evidence" value="ECO:0007669"/>
    <property type="project" value="TreeGrafter"/>
</dbReference>
<dbReference type="GO" id="GO:0004375">
    <property type="term" value="F:glycine dehydrogenase (decarboxylating) activity"/>
    <property type="evidence" value="ECO:0007669"/>
    <property type="project" value="UniProtKB-EC"/>
</dbReference>
<dbReference type="InterPro" id="IPR013977">
    <property type="entry name" value="GcvT_C"/>
</dbReference>
<dbReference type="STRING" id="159291.SAMN05920897_10393"/>
<evidence type="ECO:0000256" key="13">
    <source>
        <dbReference type="ARBA" id="ARBA00049026"/>
    </source>
</evidence>
<proteinExistence type="inferred from homology"/>
<keyword evidence="9 14" id="KW-0663">Pyridoxal phosphate</keyword>
<dbReference type="Pfam" id="PF21478">
    <property type="entry name" value="GcvP2_C"/>
    <property type="match status" value="1"/>
</dbReference>
<dbReference type="GO" id="GO:0004047">
    <property type="term" value="F:aminomethyltransferase activity"/>
    <property type="evidence" value="ECO:0007669"/>
    <property type="project" value="UniProtKB-EC"/>
</dbReference>
<dbReference type="GO" id="GO:0005960">
    <property type="term" value="C:glycine cleavage complex"/>
    <property type="evidence" value="ECO:0007669"/>
    <property type="project" value="InterPro"/>
</dbReference>
<dbReference type="Pfam" id="PF02347">
    <property type="entry name" value="GDC-P"/>
    <property type="match status" value="2"/>
</dbReference>
<accession>A0A1N6PR40</accession>
<dbReference type="SUPFAM" id="SSF103025">
    <property type="entry name" value="Folate-binding domain"/>
    <property type="match status" value="1"/>
</dbReference>
<sequence length="1311" mass="143244">MRTEKTSLYEEHQKAGARFAPFAGWEMPLHYTAGAIEEHQTTRSSAGLFDISHMTRFVVTGADAGEKLDRLLTARVSALSSGSSTYGLLCDEEGGIIDDLFVYRRDEKTEPSFLLVGNASRRAEDTAWLNRHLDSWEDHSDQTGMIALQGPRAEAILARFLPRTDISGIARFGCHREGDLIIARTGYTGEDGFEIILPRDQAPSLWKDLLKTAGAAGIRLLPAGLAARDSLRLEAGFPLYGQELTREITPVEARLLWACDLDHPFLGREAILRRREEGPARTLRRLILEDAGVPRPGCPILDRDGTPRGVVTSGGKAPSLGVFIANALVDREVSAQEPLVLEVRNRSLGARQHRGPFYRPSYQPQPAAADLLERSGEFSCRHVGPSRKDQQTMLNQLGVASMEELLNETIPAEIRLKRPLNLPRALTEDQVLARLQEIASRNHPLRSLVGQGYADTITPPVIQRNVLEDPGWYTQYTPYQAEISQGRLEALMSYQTMIVSLTAMDISNASLLDEATAAAEAMTMALRHHRGKEARKTLLVDPALHPQTIAHLRLRAAPLGVELQETPPEEWEPRETTFAGIIQYPDTLGIARDRTSLAERLHQAGALLIVATDLLALTLLAPPGAWGADIVLGNTQRFGVPLGFGGPHAAFLATREQLKRLMPGRLVGESLDQGGNPALRLALQTREQHIRRDKATSNICTAQVLPAILAAFYAIYHGPEGLGTIARRVCLLANALREALHRKGTPVLPGTIFDTVTLLVEGPARSALLASAEAAGFNLRELPRGIGITLDERSTPEEILRLLRALGVTLSEDSLETILGETSWRPHPWLERRTPYLEQAVFRQHRSETALLRYLTRLRSRDLSLAQSMIPLGSCTMKLNPTAAMMPITWREFSSLHPYAPPGQAEGYRLLMKELSAWLCEITGFDGCTLQPNSGAHGEFTGLMIIRSWHLSRGDANRRVCLVPDSAHGTNPASAAMAGMEVVVVKSTPQGRIDLTDLEEKALLHRDNLAALMVTYPSTCGIFEEDIVTALEIVHRQGGQVYLDGANMNAQVGLTSPGAIGADVCHLNLHKTFAIPHGGGGPGVGPVLTAAHLTPFLPGTLDSPGPTGVVVAAPAGSASILPIPYAYIAMLGGEGLRAATEQAILSANYIASRLAPYLDLAYTGPGGRVAHECILDFRRLERETGVTVADVAKRLADYGFHAPTMSWPVQGTLMVEPTESESLEELDRFCDAMISITREIEAIARGEISLDESPLRNAPHTAADIAVPWDRPYTREEAVYPAPWCRENKFWPPVGRVDNVQGDRHLICSCQ</sequence>
<evidence type="ECO:0000259" key="16">
    <source>
        <dbReference type="Pfam" id="PF02347"/>
    </source>
</evidence>
<dbReference type="InterPro" id="IPR003437">
    <property type="entry name" value="GcvP"/>
</dbReference>
<evidence type="ECO:0000313" key="19">
    <source>
        <dbReference type="EMBL" id="SIQ06669.1"/>
    </source>
</evidence>
<dbReference type="GO" id="GO:0008483">
    <property type="term" value="F:transaminase activity"/>
    <property type="evidence" value="ECO:0007669"/>
    <property type="project" value="UniProtKB-KW"/>
</dbReference>
<reference evidence="19 20" key="1">
    <citation type="submission" date="2017-01" db="EMBL/GenBank/DDBJ databases">
        <authorList>
            <person name="Mah S.A."/>
            <person name="Swanson W.J."/>
            <person name="Moy G.W."/>
            <person name="Vacquier V.D."/>
        </authorList>
    </citation>
    <scope>NUCLEOTIDE SEQUENCE [LARGE SCALE GENOMIC DNA]</scope>
    <source>
        <strain evidence="19 20">ASpG1</strain>
    </source>
</reference>
<dbReference type="GO" id="GO:0019464">
    <property type="term" value="P:glycine decarboxylation via glycine cleavage system"/>
    <property type="evidence" value="ECO:0007669"/>
    <property type="project" value="TreeGrafter"/>
</dbReference>
<dbReference type="GO" id="GO:0005829">
    <property type="term" value="C:cytosol"/>
    <property type="evidence" value="ECO:0007669"/>
    <property type="project" value="TreeGrafter"/>
</dbReference>
<dbReference type="SUPFAM" id="SSF53383">
    <property type="entry name" value="PLP-dependent transferases"/>
    <property type="match status" value="2"/>
</dbReference>
<comment type="similarity">
    <text evidence="3">Belongs to the GcvP family.</text>
</comment>
<comment type="cofactor">
    <cofactor evidence="1 14">
        <name>pyridoxal 5'-phosphate</name>
        <dbReference type="ChEBI" id="CHEBI:597326"/>
    </cofactor>
</comment>
<evidence type="ECO:0000256" key="4">
    <source>
        <dbReference type="ARBA" id="ARBA00011690"/>
    </source>
</evidence>
<dbReference type="NCBIfam" id="TIGR00461">
    <property type="entry name" value="gcvP"/>
    <property type="match status" value="1"/>
</dbReference>
<keyword evidence="8" id="KW-0808">Transferase</keyword>
<feature type="domain" description="Glycine dehydrogenase C-terminal" evidence="18">
    <location>
        <begin position="1139"/>
        <end position="1260"/>
    </location>
</feature>
<evidence type="ECO:0000256" key="10">
    <source>
        <dbReference type="ARBA" id="ARBA00023002"/>
    </source>
</evidence>